<dbReference type="Proteomes" id="UP000215305">
    <property type="component" value="Unassembled WGS sequence"/>
</dbReference>
<gene>
    <name evidence="2" type="ORF">CDV56_103715</name>
</gene>
<dbReference type="AlphaFoldDB" id="A0A397GLA1"/>
<sequence>MCWNDRYGPFEGAEAISTWRISLLRTHQQFDYNTIGDVVLHLRYTAFGSGGSLEKNAFASVDAWVKQSPDVSREYGKGANVFAIDLKNDYLSEWWRVASTGCMTLHHIDQRLPFWARRGRFTSENISLLITPEPSAPGDIKITIPGQADIHGAEDGKLGDYFKFTFPGKPVAEASTPWTMHIKSDRDGF</sequence>
<dbReference type="STRING" id="41047.A0A397GLA1"/>
<feature type="domain" description="Tc toxin complex TcA C-terminal TcB-binding" evidence="1">
    <location>
        <begin position="4"/>
        <end position="46"/>
    </location>
</feature>
<accession>A0A397GLA1</accession>
<keyword evidence="3" id="KW-1185">Reference proteome</keyword>
<dbReference type="GeneID" id="38125689"/>
<evidence type="ECO:0000313" key="3">
    <source>
        <dbReference type="Proteomes" id="UP000215305"/>
    </source>
</evidence>
<protein>
    <recommendedName>
        <fullName evidence="1">Tc toxin complex TcA C-terminal TcB-binding domain-containing protein</fullName>
    </recommendedName>
</protein>
<dbReference type="VEuPathDB" id="FungiDB:CDV56_103715"/>
<name>A0A397GLA1_ASPTH</name>
<proteinExistence type="predicted"/>
<reference evidence="2" key="1">
    <citation type="submission" date="2018-08" db="EMBL/GenBank/DDBJ databases">
        <title>Draft genome sequence of azole-resistant Aspergillus thermomutatus (Neosartorya pseudofischeri) strain HMR AF 39, isolated from a human nasal aspirate.</title>
        <authorList>
            <person name="Parent-Michaud M."/>
            <person name="Dufresne P.J."/>
            <person name="Fournier E."/>
            <person name="Martineau C."/>
            <person name="Moreira S."/>
            <person name="Perkins V."/>
            <person name="De Repentigny L."/>
            <person name="Dufresne S.F."/>
        </authorList>
    </citation>
    <scope>NUCLEOTIDE SEQUENCE [LARGE SCALE GENOMIC DNA]</scope>
    <source>
        <strain evidence="2">HMR AF 39</strain>
    </source>
</reference>
<comment type="caution">
    <text evidence="2">The sequence shown here is derived from an EMBL/GenBank/DDBJ whole genome shotgun (WGS) entry which is preliminary data.</text>
</comment>
<evidence type="ECO:0000259" key="1">
    <source>
        <dbReference type="Pfam" id="PF18276"/>
    </source>
</evidence>
<evidence type="ECO:0000313" key="2">
    <source>
        <dbReference type="EMBL" id="RHZ51791.1"/>
    </source>
</evidence>
<dbReference type="RefSeq" id="XP_026613068.1">
    <property type="nucleotide sequence ID" value="XM_026757334.1"/>
</dbReference>
<dbReference type="InterPro" id="IPR040840">
    <property type="entry name" value="TcA_TcB_BD"/>
</dbReference>
<dbReference type="OrthoDB" id="4503544at2759"/>
<organism evidence="2 3">
    <name type="scientific">Aspergillus thermomutatus</name>
    <name type="common">Neosartorya pseudofischeri</name>
    <dbReference type="NCBI Taxonomy" id="41047"/>
    <lineage>
        <taxon>Eukaryota</taxon>
        <taxon>Fungi</taxon>
        <taxon>Dikarya</taxon>
        <taxon>Ascomycota</taxon>
        <taxon>Pezizomycotina</taxon>
        <taxon>Eurotiomycetes</taxon>
        <taxon>Eurotiomycetidae</taxon>
        <taxon>Eurotiales</taxon>
        <taxon>Aspergillaceae</taxon>
        <taxon>Aspergillus</taxon>
        <taxon>Aspergillus subgen. Fumigati</taxon>
    </lineage>
</organism>
<dbReference type="Pfam" id="PF18276">
    <property type="entry name" value="TcA_TcB_BD"/>
    <property type="match status" value="1"/>
</dbReference>
<dbReference type="EMBL" id="NKHU02000144">
    <property type="protein sequence ID" value="RHZ51791.1"/>
    <property type="molecule type" value="Genomic_DNA"/>
</dbReference>